<dbReference type="Gene3D" id="3.40.50.300">
    <property type="entry name" value="P-loop containing nucleotide triphosphate hydrolases"/>
    <property type="match status" value="1"/>
</dbReference>
<name>C6ARX8_RHILS</name>
<dbReference type="InterPro" id="IPR027417">
    <property type="entry name" value="P-loop_NTPase"/>
</dbReference>
<dbReference type="KEGG" id="rlg:Rleg_0854"/>
<evidence type="ECO:0000313" key="2">
    <source>
        <dbReference type="Proteomes" id="UP000002256"/>
    </source>
</evidence>
<dbReference type="AlphaFoldDB" id="C6ARX8"/>
<accession>C6ARX8</accession>
<dbReference type="EMBL" id="CP001622">
    <property type="protein sequence ID" value="ACS55153.1"/>
    <property type="molecule type" value="Genomic_DNA"/>
</dbReference>
<protein>
    <submittedName>
        <fullName evidence="1">Uncharacterized protein</fullName>
    </submittedName>
</protein>
<proteinExistence type="predicted"/>
<gene>
    <name evidence="1" type="ordered locus">Rleg_0854</name>
</gene>
<sequence length="229" mass="26412">MARRADFQTAIDQFSDWRWRLNNLYWITDKAGKRVRFEMNWTQMTFFEQMHYLNVLLKARQLGLTTFIQIFMLDACVFNRDIRAGTIAHTLGDVQAIFRDKIKYPYDNLPDGIRNAVPVVRANQTELLLGNNSSIRVGTSLRSGTLQYLHISEYGKLCAKYPDKAREVRTGALNKAGEEHRKRLAAAEAAEQAAKDTLEIEIQSYELQLSEKNRACAVTAADRQWLLRH</sequence>
<dbReference type="HOGENOM" id="CLU_1209015_0_0_5"/>
<evidence type="ECO:0000313" key="1">
    <source>
        <dbReference type="EMBL" id="ACS55153.1"/>
    </source>
</evidence>
<reference evidence="1 2" key="1">
    <citation type="journal article" date="2010" name="Stand. Genomic Sci.">
        <title>Complete genome sequence of Rhizobium leguminosarum bv. trifolii strain WSM1325, an effective microsymbiont of annual Mediterranean clovers.</title>
        <authorList>
            <person name="Reeve W."/>
            <person name="O'Hara G."/>
            <person name="Chain P."/>
            <person name="Ardley J."/>
            <person name="Brau L."/>
            <person name="Nandesena K."/>
            <person name="Tiwari R."/>
            <person name="Copeland A."/>
            <person name="Nolan M."/>
            <person name="Han C."/>
            <person name="Brettin T."/>
            <person name="Land M."/>
            <person name="Ovchinikova G."/>
            <person name="Ivanova N."/>
            <person name="Mavromatis K."/>
            <person name="Markowitz V."/>
            <person name="Kyrpides N."/>
            <person name="Melino V."/>
            <person name="Denton M."/>
            <person name="Yates R."/>
            <person name="Howieson J."/>
        </authorList>
    </citation>
    <scope>NUCLEOTIDE SEQUENCE [LARGE SCALE GENOMIC DNA]</scope>
    <source>
        <strain evidence="1 2">WSM1325</strain>
    </source>
</reference>
<dbReference type="Proteomes" id="UP000002256">
    <property type="component" value="Chromosome"/>
</dbReference>
<organism evidence="1 2">
    <name type="scientific">Rhizobium leguminosarum bv. trifolii (strain WSM1325)</name>
    <dbReference type="NCBI Taxonomy" id="395491"/>
    <lineage>
        <taxon>Bacteria</taxon>
        <taxon>Pseudomonadati</taxon>
        <taxon>Pseudomonadota</taxon>
        <taxon>Alphaproteobacteria</taxon>
        <taxon>Hyphomicrobiales</taxon>
        <taxon>Rhizobiaceae</taxon>
        <taxon>Rhizobium/Agrobacterium group</taxon>
        <taxon>Rhizobium</taxon>
    </lineage>
</organism>